<dbReference type="InterPro" id="IPR040459">
    <property type="entry name" value="MJ1316"/>
</dbReference>
<feature type="region of interest" description="Disordered" evidence="1">
    <location>
        <begin position="232"/>
        <end position="251"/>
    </location>
</feature>
<dbReference type="PANTHER" id="PTHR46729">
    <property type="entry name" value="LEUKOCYTE RECEPTOR CLUSTER MEMBER 9"/>
    <property type="match status" value="1"/>
</dbReference>
<evidence type="ECO:0000313" key="5">
    <source>
        <dbReference type="Proteomes" id="UP000593567"/>
    </source>
</evidence>
<dbReference type="EMBL" id="VXIV02001018">
    <property type="protein sequence ID" value="KAF6034698.1"/>
    <property type="molecule type" value="Genomic_DNA"/>
</dbReference>
<feature type="compositionally biased region" description="Polar residues" evidence="1">
    <location>
        <begin position="234"/>
        <end position="243"/>
    </location>
</feature>
<dbReference type="Pfam" id="PF10469">
    <property type="entry name" value="AKAP7_NLS"/>
    <property type="match status" value="1"/>
</dbReference>
<name>A0A7J7KAR8_BUGNE</name>
<feature type="region of interest" description="Disordered" evidence="1">
    <location>
        <begin position="115"/>
        <end position="138"/>
    </location>
</feature>
<evidence type="ECO:0000259" key="3">
    <source>
        <dbReference type="Pfam" id="PF10469"/>
    </source>
</evidence>
<feature type="domain" description="A-kinase anchor protein 7-like phosphoesterase" evidence="3">
    <location>
        <begin position="325"/>
        <end position="509"/>
    </location>
</feature>
<dbReference type="Gene3D" id="3.90.1140.10">
    <property type="entry name" value="Cyclic phosphodiesterase"/>
    <property type="match status" value="1"/>
</dbReference>
<dbReference type="InterPro" id="IPR042653">
    <property type="entry name" value="Leng9"/>
</dbReference>
<reference evidence="4" key="1">
    <citation type="submission" date="2020-06" db="EMBL/GenBank/DDBJ databases">
        <title>Draft genome of Bugula neritina, a colonial animal packing powerful symbionts and potential medicines.</title>
        <authorList>
            <person name="Rayko M."/>
        </authorList>
    </citation>
    <scope>NUCLEOTIDE SEQUENCE [LARGE SCALE GENOMIC DNA]</scope>
    <source>
        <strain evidence="4">Kwan_BN1</strain>
    </source>
</reference>
<dbReference type="PANTHER" id="PTHR46729:SF1">
    <property type="entry name" value="LEUKOCYTE RECEPTOR CLUSTER MEMBER 9"/>
    <property type="match status" value="1"/>
</dbReference>
<dbReference type="SUPFAM" id="SSF55144">
    <property type="entry name" value="LigT-like"/>
    <property type="match status" value="1"/>
</dbReference>
<organism evidence="4 5">
    <name type="scientific">Bugula neritina</name>
    <name type="common">Brown bryozoan</name>
    <name type="synonym">Sertularia neritina</name>
    <dbReference type="NCBI Taxonomy" id="10212"/>
    <lineage>
        <taxon>Eukaryota</taxon>
        <taxon>Metazoa</taxon>
        <taxon>Spiralia</taxon>
        <taxon>Lophotrochozoa</taxon>
        <taxon>Bryozoa</taxon>
        <taxon>Gymnolaemata</taxon>
        <taxon>Cheilostomatida</taxon>
        <taxon>Flustrina</taxon>
        <taxon>Buguloidea</taxon>
        <taxon>Bugulidae</taxon>
        <taxon>Bugula</taxon>
    </lineage>
</organism>
<protein>
    <recommendedName>
        <fullName evidence="6">RWD domain-containing protein</fullName>
    </recommendedName>
</protein>
<dbReference type="Pfam" id="PF04457">
    <property type="entry name" value="MJ1316"/>
    <property type="match status" value="1"/>
</dbReference>
<gene>
    <name evidence="4" type="ORF">EB796_006989</name>
</gene>
<feature type="compositionally biased region" description="Polar residues" evidence="1">
    <location>
        <begin position="296"/>
        <end position="309"/>
    </location>
</feature>
<evidence type="ECO:0000256" key="1">
    <source>
        <dbReference type="SAM" id="MobiDB-lite"/>
    </source>
</evidence>
<comment type="caution">
    <text evidence="4">The sequence shown here is derived from an EMBL/GenBank/DDBJ whole genome shotgun (WGS) entry which is preliminary data.</text>
</comment>
<dbReference type="InterPro" id="IPR016135">
    <property type="entry name" value="UBQ-conjugating_enzyme/RWD"/>
</dbReference>
<feature type="domain" description="MJ1316 RNA cyclic group end recognition" evidence="2">
    <location>
        <begin position="140"/>
        <end position="213"/>
    </location>
</feature>
<dbReference type="InterPro" id="IPR009097">
    <property type="entry name" value="Cyclic_Pdiesterase"/>
</dbReference>
<feature type="region of interest" description="Disordered" evidence="1">
    <location>
        <begin position="296"/>
        <end position="326"/>
    </location>
</feature>
<feature type="compositionally biased region" description="Low complexity" evidence="1">
    <location>
        <begin position="310"/>
        <end position="324"/>
    </location>
</feature>
<dbReference type="AlphaFoldDB" id="A0A7J7KAR8"/>
<evidence type="ECO:0000259" key="2">
    <source>
        <dbReference type="Pfam" id="PF04457"/>
    </source>
</evidence>
<sequence>MEGKEVEQSVVAEIDALRALAHCKVIKNAGDFAYLIDANIHSSDITIKFQLTAEYPSTCPTIFVRHPTIGKDELQKATSSIPTGTTGLVEILKHLKDLLLPVESSYKLATCKQVSPKSSRNRKKLTNSNTDSLGSKKPSMRTAADVIKRIQWDSTLEREKFIVGYLDRFLGVQEQPFNAFNWVNPAEADWMDLNIPEHRIEYFKYNDKVVWEKKSRLDDVFGSTGGKTIDQCIGENNSPTGDSLTGPDAGQAPNKLADVAVNGDIPTPALLKATKTYEEDSSDDDIQITIGRLNNSLKLSPNGQQKQATSGQQIKGQSGQSKGGPNHFIAIPVTEPSVLNAVNTIQDEYLTLSDSEGFRYMVEPYNLHITLCAIRIDTQEQLDAVSEILYELVLAKSDEIRQEFSISKLDTFWNRVLYAKATLNESFHDFVSELLRLLKEKKIPTFDSDEELITHLTLLKFPRQVKDIHFSINHYLKIKRESQTDDFGLSTSLEQFILYSMERDSNNHYIEKLMLDI</sequence>
<dbReference type="InterPro" id="IPR019510">
    <property type="entry name" value="AKAP7-like_phosphoesterase"/>
</dbReference>
<keyword evidence="5" id="KW-1185">Reference proteome</keyword>
<proteinExistence type="predicted"/>
<evidence type="ECO:0008006" key="6">
    <source>
        <dbReference type="Google" id="ProtNLM"/>
    </source>
</evidence>
<dbReference type="Proteomes" id="UP000593567">
    <property type="component" value="Unassembled WGS sequence"/>
</dbReference>
<evidence type="ECO:0000313" key="4">
    <source>
        <dbReference type="EMBL" id="KAF6034698.1"/>
    </source>
</evidence>
<dbReference type="OrthoDB" id="10263155at2759"/>
<dbReference type="SUPFAM" id="SSF54495">
    <property type="entry name" value="UBC-like"/>
    <property type="match status" value="1"/>
</dbReference>
<accession>A0A7J7KAR8</accession>